<evidence type="ECO:0000313" key="1">
    <source>
        <dbReference type="EMBL" id="KAF9764966.1"/>
    </source>
</evidence>
<name>A0A9P6H1Z3_9MICR</name>
<proteinExistence type="predicted"/>
<reference evidence="1 2" key="1">
    <citation type="journal article" date="2020" name="Genome Biol. Evol.">
        <title>Comparative genomics of strictly vertically transmitted, feminizing microsporidia endosymbionts of amphipod crustaceans.</title>
        <authorList>
            <person name="Cormier A."/>
            <person name="Chebbi M.A."/>
            <person name="Giraud I."/>
            <person name="Wattier R."/>
            <person name="Teixeira M."/>
            <person name="Gilbert C."/>
            <person name="Rigaud T."/>
            <person name="Cordaux R."/>
        </authorList>
    </citation>
    <scope>NUCLEOTIDE SEQUENCE [LARGE SCALE GENOMIC DNA]</scope>
    <source>
        <strain evidence="1 2">Ou3-Ou53</strain>
    </source>
</reference>
<sequence>MKEIENIRNTDDETPVRICKLIREKKYDVLQEIAQKHAEYCLKEKKWNRNIFSILYLNILTRNQSTNLEIMELFDVVLKRTMDCLGREMDKIDKSLLNESLKTLNRFLEQENTLELNIENIIRFLIRCMQKICKIEPSSKLLAFSALKKFMEDEKRRSMIVEQILYDFHLLSSGRVHLGSKFLLMAYEKKYFNFSISELFNMLLNESDQLLQYTEDIFVHIVSNIRQNKYASLFCLSFIKNFIEEQGTERGFGIFLRVYKEIVNSQQNSKQIDGQLIDDNTLNSFCKEVFGLGNISDVYKYYTRKAFLFCLDVISKKTHPKRTTVAKNLLKMDLSNILLFCRKRLIKTAKTLIKSDNVNIFEVGVVILAHLQNSYLIDQIEVLNDRQKKKIVFERLKSSECEIIYSLYLELLSSEDTREIEFVVGDFKKLAKAFCHFHSKEVCKYLEMEFFKVEDIYTAELALWYSKYYPSKIDAVHVVSFFLKSDRQFLISKNINFYVKLIGILSNLTGELNYSLKRKMVSILKDLLFYTPYTKEIGIFFNKIECNKFVVSSKTEYVLVVLAACNHSDFKNRFLESPWSDTKDRALVYMLSHQPTYGEIYKWRLIEILKGGDSLTILDLLRFLGEVFVCERFEEEISNFYFSFIDENQELFFNLMKSEAKCVSVQSGNLIYTAIKNKCLLAETAIPCFLSYTYSIPVDIYHYEHVILKNINQIVTNQDSNQEKLIFTLFKKIKNKKAFLEAIDCPSGENEILDRILGLFSKVFKTKYAKIILDKVRDFQITLEDGEALKKTQNFLIRNNSNEK</sequence>
<dbReference type="AlphaFoldDB" id="A0A9P6H1Z3"/>
<dbReference type="Proteomes" id="UP000740883">
    <property type="component" value="Unassembled WGS sequence"/>
</dbReference>
<protein>
    <submittedName>
        <fullName evidence="1">Uncharacterized protein</fullName>
    </submittedName>
</protein>
<organism evidence="1 2">
    <name type="scientific">Nosema granulosis</name>
    <dbReference type="NCBI Taxonomy" id="83296"/>
    <lineage>
        <taxon>Eukaryota</taxon>
        <taxon>Fungi</taxon>
        <taxon>Fungi incertae sedis</taxon>
        <taxon>Microsporidia</taxon>
        <taxon>Nosematidae</taxon>
        <taxon>Nosema</taxon>
    </lineage>
</organism>
<comment type="caution">
    <text evidence="1">The sequence shown here is derived from an EMBL/GenBank/DDBJ whole genome shotgun (WGS) entry which is preliminary data.</text>
</comment>
<gene>
    <name evidence="1" type="ORF">NGRA_0117</name>
</gene>
<accession>A0A9P6H1Z3</accession>
<dbReference type="InterPro" id="IPR016024">
    <property type="entry name" value="ARM-type_fold"/>
</dbReference>
<dbReference type="SUPFAM" id="SSF48371">
    <property type="entry name" value="ARM repeat"/>
    <property type="match status" value="1"/>
</dbReference>
<dbReference type="OrthoDB" id="2191581at2759"/>
<keyword evidence="2" id="KW-1185">Reference proteome</keyword>
<dbReference type="EMBL" id="SBJO01000003">
    <property type="protein sequence ID" value="KAF9764966.1"/>
    <property type="molecule type" value="Genomic_DNA"/>
</dbReference>
<evidence type="ECO:0000313" key="2">
    <source>
        <dbReference type="Proteomes" id="UP000740883"/>
    </source>
</evidence>